<keyword evidence="1" id="KW-0732">Signal</keyword>
<evidence type="ECO:0000259" key="3">
    <source>
        <dbReference type="Pfam" id="PF00149"/>
    </source>
</evidence>
<dbReference type="Pfam" id="PF00149">
    <property type="entry name" value="Metallophos"/>
    <property type="match status" value="1"/>
</dbReference>
<dbReference type="InterPro" id="IPR008334">
    <property type="entry name" value="5'-Nucleotdase_C"/>
</dbReference>
<feature type="domain" description="5'-Nucleotidase C-terminal" evidence="4">
    <location>
        <begin position="321"/>
        <end position="474"/>
    </location>
</feature>
<dbReference type="GO" id="GO:0009166">
    <property type="term" value="P:nucleotide catabolic process"/>
    <property type="evidence" value="ECO:0007669"/>
    <property type="project" value="InterPro"/>
</dbReference>
<dbReference type="AlphaFoldDB" id="A0AAJ4SIL8"/>
<dbReference type="Gene3D" id="3.60.21.10">
    <property type="match status" value="1"/>
</dbReference>
<dbReference type="InterPro" id="IPR029052">
    <property type="entry name" value="Metallo-depent_PP-like"/>
</dbReference>
<comment type="similarity">
    <text evidence="2">Belongs to the 5'-nucleotidase family.</text>
</comment>
<evidence type="ECO:0000256" key="2">
    <source>
        <dbReference type="RuleBase" id="RU362119"/>
    </source>
</evidence>
<keyword evidence="2" id="KW-0378">Hydrolase</keyword>
<dbReference type="GO" id="GO:0046872">
    <property type="term" value="F:metal ion binding"/>
    <property type="evidence" value="ECO:0007669"/>
    <property type="project" value="InterPro"/>
</dbReference>
<protein>
    <submittedName>
        <fullName evidence="5">Bifunctional metallophosphatase/5'-nucleotidase</fullName>
    </submittedName>
</protein>
<dbReference type="SUPFAM" id="SSF55816">
    <property type="entry name" value="5'-nucleotidase (syn. UDP-sugar hydrolase), C-terminal domain"/>
    <property type="match status" value="1"/>
</dbReference>
<feature type="domain" description="Calcineurin-like phosphoesterase" evidence="3">
    <location>
        <begin position="6"/>
        <end position="233"/>
    </location>
</feature>
<dbReference type="InterPro" id="IPR006146">
    <property type="entry name" value="5'-Nucleotdase_CS"/>
</dbReference>
<organism evidence="5 6">
    <name type="scientific">Mammaliicoccus sciuri</name>
    <name type="common">Staphylococcus sciuri</name>
    <dbReference type="NCBI Taxonomy" id="1296"/>
    <lineage>
        <taxon>Bacteria</taxon>
        <taxon>Bacillati</taxon>
        <taxon>Bacillota</taxon>
        <taxon>Bacilli</taxon>
        <taxon>Bacillales</taxon>
        <taxon>Staphylococcaceae</taxon>
        <taxon>Mammaliicoccus</taxon>
    </lineage>
</organism>
<dbReference type="PANTHER" id="PTHR11575">
    <property type="entry name" value="5'-NUCLEOTIDASE-RELATED"/>
    <property type="match status" value="1"/>
</dbReference>
<dbReference type="GO" id="GO:0000166">
    <property type="term" value="F:nucleotide binding"/>
    <property type="evidence" value="ECO:0007669"/>
    <property type="project" value="UniProtKB-KW"/>
</dbReference>
<dbReference type="PROSITE" id="PS00786">
    <property type="entry name" value="5_NUCLEOTIDASE_2"/>
    <property type="match status" value="1"/>
</dbReference>
<evidence type="ECO:0000313" key="5">
    <source>
        <dbReference type="EMBL" id="RTX73665.1"/>
    </source>
</evidence>
<dbReference type="PRINTS" id="PR01607">
    <property type="entry name" value="APYRASEFAMLY"/>
</dbReference>
<evidence type="ECO:0000259" key="4">
    <source>
        <dbReference type="Pfam" id="PF02872"/>
    </source>
</evidence>
<dbReference type="InterPro" id="IPR036907">
    <property type="entry name" value="5'-Nucleotdase_C_sf"/>
</dbReference>
<reference evidence="5 6" key="1">
    <citation type="submission" date="2018-10" db="EMBL/GenBank/DDBJ databases">
        <title>A collection Staphylococci species genome sequencing.</title>
        <authorList>
            <person name="Cole K."/>
        </authorList>
    </citation>
    <scope>NUCLEOTIDE SEQUENCE [LARGE SCALE GENOMIC DNA]</scope>
    <source>
        <strain evidence="6">NCTC 12218</strain>
    </source>
</reference>
<dbReference type="RefSeq" id="WP_126477011.1">
    <property type="nucleotide sequence ID" value="NZ_RXWV01000024.1"/>
</dbReference>
<dbReference type="GO" id="GO:0030288">
    <property type="term" value="C:outer membrane-bounded periplasmic space"/>
    <property type="evidence" value="ECO:0007669"/>
    <property type="project" value="TreeGrafter"/>
</dbReference>
<dbReference type="EMBL" id="RXWV01000024">
    <property type="protein sequence ID" value="RTX73665.1"/>
    <property type="molecule type" value="Genomic_DNA"/>
</dbReference>
<evidence type="ECO:0000256" key="1">
    <source>
        <dbReference type="ARBA" id="ARBA00022729"/>
    </source>
</evidence>
<gene>
    <name evidence="5" type="ORF">CD117_05215</name>
</gene>
<dbReference type="Gene3D" id="3.90.780.10">
    <property type="entry name" value="5'-Nucleotidase, C-terminal domain"/>
    <property type="match status" value="1"/>
</dbReference>
<dbReference type="Pfam" id="PF02872">
    <property type="entry name" value="5_nucleotid_C"/>
    <property type="match status" value="1"/>
</dbReference>
<keyword evidence="2" id="KW-0547">Nucleotide-binding</keyword>
<dbReference type="SUPFAM" id="SSF56300">
    <property type="entry name" value="Metallo-dependent phosphatases"/>
    <property type="match status" value="1"/>
</dbReference>
<proteinExistence type="inferred from homology"/>
<dbReference type="PANTHER" id="PTHR11575:SF6">
    <property type="entry name" value="2',3'-CYCLIC-NUCLEOTIDE 2'-PHOSPHODIESTERASE_3'-NUCLEOTIDASE"/>
    <property type="match status" value="1"/>
</dbReference>
<sequence length="512" mass="58023">MKEIVILTVSDIHGYIFPTDYQEAHQDLPKGLLKINQMIQDIKQTHEHVIVMDNGDFLQGSPLCSYLASETKSSKPLTDLYNQIGFDFGVIGNHEFNYGLPYLYDAIKSLNYPVLSANIFKDHQPFTGNDVIYLEKDKITFGIIGLTTQYIPHWEKPDTIAELSFQSAVETAKELIPEVRRNADIVIVCYHGGFERDLHTGEETELLTGENEGYDLLTELEGVDVLITGHQHREIAEVINQTAVIQPGGKGDCLGKITLKIDEETNKVLSADSELLFVKDYQPQISIPQNLTNLEKEINDWLDTEISQQSQTMYVDDHFKARIEPHPLINFINYAQMKLSGADISASALFDSGVGFGQTITMRDVINNYPFPNTFYVLDITGKDLLLALERTASYFDIEQGELVVNKAFIEPKPQHYNYDMYAGISYTFNIQKPIGNRVENVLFKGKPIELDTHYSIVLNNYRAVGGGDFNMYSADKIIKDIQVEGAEMLIDFLEQHSIEDVPEVMNFEIKY</sequence>
<name>A0AAJ4SIL8_MAMSC</name>
<dbReference type="GO" id="GO:0016788">
    <property type="term" value="F:hydrolase activity, acting on ester bonds"/>
    <property type="evidence" value="ECO:0007669"/>
    <property type="project" value="InterPro"/>
</dbReference>
<dbReference type="InterPro" id="IPR004843">
    <property type="entry name" value="Calcineurin-like_PHP"/>
</dbReference>
<accession>A0AAJ4SIL8</accession>
<dbReference type="Proteomes" id="UP000274792">
    <property type="component" value="Unassembled WGS sequence"/>
</dbReference>
<dbReference type="InterPro" id="IPR006179">
    <property type="entry name" value="5_nucleotidase/apyrase"/>
</dbReference>
<evidence type="ECO:0000313" key="6">
    <source>
        <dbReference type="Proteomes" id="UP000274792"/>
    </source>
</evidence>
<comment type="caution">
    <text evidence="5">The sequence shown here is derived from an EMBL/GenBank/DDBJ whole genome shotgun (WGS) entry which is preliminary data.</text>
</comment>